<comment type="similarity">
    <text evidence="2 7">Belongs to the glycosyl hydrolase 20 family.</text>
</comment>
<dbReference type="EMBL" id="HBIV01040331">
    <property type="protein sequence ID" value="CAE0676803.1"/>
    <property type="molecule type" value="Transcribed_RNA"/>
</dbReference>
<sequence length="548" mass="59882">MRALAAFIWAITASVPNVTANESDINVWPPPRNIEVKGPPLLLGEKFHFVLEDHSEVPRSLQYAMQRTLVHLSGTPRVFGDSCIASNGPLEVLESLSLKLTSSLHEASMAPSVSTLYNYSIHIDGSNSATAIAPSIYGLMYAMETFSQLVGREAEGKHTIGMVHSIVSIVDSPSYAWRGLMLDSGRRFIPVPVVYNLLDTMAANKLNVLHLHASDYCRFAVESKKFPNLTAALTGVYAGFYTQDDVKDMISYAGDRGIRVVPEFDVPGHSRGFRPLKSAGVHFCEDDEAQSQLFDDPEGETYAVVHDVMEEMAELFTDEIFNIGCDEAYVKGRCSLNSTFDFERRLLNAISNEFGKTPAGWEEVLFSADAATNDTIVDAWSEVQASNITAKGHMAIESHSYAFYFTEAVPGGPEGWEDCWYDISTGVPQSQRSLLLGGEMSMWTDTYCIEEQCGAFPGGPPPVGAALFDPAHDDAFAKSIGGMIWPRGYVAAGAFWNFDASKDPAAPDFVKGIWALNDLLSKRGALTCPTDCSCDQLHACGKPYLPPN</sequence>
<evidence type="ECO:0000256" key="6">
    <source>
        <dbReference type="ARBA" id="ARBA00023295"/>
    </source>
</evidence>
<evidence type="ECO:0000313" key="12">
    <source>
        <dbReference type="EMBL" id="CAE0676803.1"/>
    </source>
</evidence>
<dbReference type="GO" id="GO:0005975">
    <property type="term" value="P:carbohydrate metabolic process"/>
    <property type="evidence" value="ECO:0007669"/>
    <property type="project" value="InterPro"/>
</dbReference>
<dbReference type="InterPro" id="IPR017853">
    <property type="entry name" value="GH"/>
</dbReference>
<dbReference type="Gene3D" id="3.20.20.80">
    <property type="entry name" value="Glycosidases"/>
    <property type="match status" value="1"/>
</dbReference>
<dbReference type="GO" id="GO:0030203">
    <property type="term" value="P:glycosaminoglycan metabolic process"/>
    <property type="evidence" value="ECO:0007669"/>
    <property type="project" value="TreeGrafter"/>
</dbReference>
<gene>
    <name evidence="12" type="ORF">LGLO00237_LOCUS28582</name>
</gene>
<dbReference type="Gene3D" id="3.30.379.10">
    <property type="entry name" value="Chitobiase/beta-hexosaminidase domain 2-like"/>
    <property type="match status" value="1"/>
</dbReference>
<feature type="domain" description="Glycoside hydrolase family 20 catalytic" evidence="10">
    <location>
        <begin position="175"/>
        <end position="445"/>
    </location>
</feature>
<reference evidence="12" key="1">
    <citation type="submission" date="2021-01" db="EMBL/GenBank/DDBJ databases">
        <authorList>
            <person name="Corre E."/>
            <person name="Pelletier E."/>
            <person name="Niang G."/>
            <person name="Scheremetjew M."/>
            <person name="Finn R."/>
            <person name="Kale V."/>
            <person name="Holt S."/>
            <person name="Cochrane G."/>
            <person name="Meng A."/>
            <person name="Brown T."/>
            <person name="Cohen L."/>
        </authorList>
    </citation>
    <scope>NUCLEOTIDE SEQUENCE</scope>
    <source>
        <strain evidence="12">CCCM811</strain>
    </source>
</reference>
<dbReference type="EC" id="3.2.1.52" evidence="7"/>
<feature type="domain" description="Beta-hexosaminidase eukaryotic type N-terminal" evidence="11">
    <location>
        <begin position="27"/>
        <end position="149"/>
    </location>
</feature>
<organism evidence="12">
    <name type="scientific">Lotharella globosa</name>
    <dbReference type="NCBI Taxonomy" id="91324"/>
    <lineage>
        <taxon>Eukaryota</taxon>
        <taxon>Sar</taxon>
        <taxon>Rhizaria</taxon>
        <taxon>Cercozoa</taxon>
        <taxon>Chlorarachniophyceae</taxon>
        <taxon>Lotharella</taxon>
    </lineage>
</organism>
<evidence type="ECO:0000256" key="1">
    <source>
        <dbReference type="ARBA" id="ARBA00001231"/>
    </source>
</evidence>
<evidence type="ECO:0000256" key="9">
    <source>
        <dbReference type="SAM" id="SignalP"/>
    </source>
</evidence>
<dbReference type="InterPro" id="IPR029019">
    <property type="entry name" value="HEX_eukaryotic_N"/>
</dbReference>
<evidence type="ECO:0000259" key="10">
    <source>
        <dbReference type="Pfam" id="PF00728"/>
    </source>
</evidence>
<dbReference type="InterPro" id="IPR025705">
    <property type="entry name" value="Beta_hexosaminidase_sua/sub"/>
</dbReference>
<evidence type="ECO:0000259" key="11">
    <source>
        <dbReference type="Pfam" id="PF14845"/>
    </source>
</evidence>
<dbReference type="GO" id="GO:0004563">
    <property type="term" value="F:beta-N-acetylhexosaminidase activity"/>
    <property type="evidence" value="ECO:0007669"/>
    <property type="project" value="UniProtKB-EC"/>
</dbReference>
<accession>A0A7S4DXL4</accession>
<keyword evidence="5" id="KW-0325">Glycoprotein</keyword>
<dbReference type="SUPFAM" id="SSF51445">
    <property type="entry name" value="(Trans)glycosidases"/>
    <property type="match status" value="1"/>
</dbReference>
<dbReference type="InterPro" id="IPR015883">
    <property type="entry name" value="Glyco_hydro_20_cat"/>
</dbReference>
<dbReference type="GO" id="GO:0016020">
    <property type="term" value="C:membrane"/>
    <property type="evidence" value="ECO:0007669"/>
    <property type="project" value="TreeGrafter"/>
</dbReference>
<evidence type="ECO:0000256" key="3">
    <source>
        <dbReference type="ARBA" id="ARBA00022729"/>
    </source>
</evidence>
<keyword evidence="6 7" id="KW-0326">Glycosidase</keyword>
<dbReference type="InterPro" id="IPR029018">
    <property type="entry name" value="Hex-like_dom2"/>
</dbReference>
<dbReference type="PIRSF" id="PIRSF001093">
    <property type="entry name" value="B-hxosamndse_ab_euk"/>
    <property type="match status" value="1"/>
</dbReference>
<protein>
    <recommendedName>
        <fullName evidence="7">Beta-hexosaminidase</fullName>
        <ecNumber evidence="7">3.2.1.52</ecNumber>
    </recommendedName>
</protein>
<feature type="active site" description="Proton donor" evidence="8">
    <location>
        <position position="327"/>
    </location>
</feature>
<dbReference type="PRINTS" id="PR00738">
    <property type="entry name" value="GLHYDRLASE20"/>
</dbReference>
<evidence type="ECO:0000256" key="4">
    <source>
        <dbReference type="ARBA" id="ARBA00022801"/>
    </source>
</evidence>
<name>A0A7S4DXL4_9EUKA</name>
<dbReference type="Pfam" id="PF14845">
    <property type="entry name" value="Glycohydro_20b2"/>
    <property type="match status" value="1"/>
</dbReference>
<dbReference type="SUPFAM" id="SSF55545">
    <property type="entry name" value="beta-N-acetylhexosaminidase-like domain"/>
    <property type="match status" value="1"/>
</dbReference>
<comment type="catalytic activity">
    <reaction evidence="1 7">
        <text>Hydrolysis of terminal non-reducing N-acetyl-D-hexosamine residues in N-acetyl-beta-D-hexosaminides.</text>
        <dbReference type="EC" id="3.2.1.52"/>
    </reaction>
</comment>
<evidence type="ECO:0000256" key="7">
    <source>
        <dbReference type="PIRNR" id="PIRNR001093"/>
    </source>
</evidence>
<dbReference type="AlphaFoldDB" id="A0A7S4DXL4"/>
<evidence type="ECO:0000256" key="2">
    <source>
        <dbReference type="ARBA" id="ARBA00006285"/>
    </source>
</evidence>
<proteinExistence type="inferred from homology"/>
<evidence type="ECO:0000256" key="5">
    <source>
        <dbReference type="ARBA" id="ARBA00023180"/>
    </source>
</evidence>
<feature type="chain" id="PRO_5031093041" description="Beta-hexosaminidase" evidence="9">
    <location>
        <begin position="21"/>
        <end position="548"/>
    </location>
</feature>
<keyword evidence="4 7" id="KW-0378">Hydrolase</keyword>
<dbReference type="PANTHER" id="PTHR22600">
    <property type="entry name" value="BETA-HEXOSAMINIDASE"/>
    <property type="match status" value="1"/>
</dbReference>
<dbReference type="PANTHER" id="PTHR22600:SF26">
    <property type="entry name" value="BETA-N-ACETYLHEXOSAMINIDASE"/>
    <property type="match status" value="1"/>
</dbReference>
<evidence type="ECO:0000256" key="8">
    <source>
        <dbReference type="PIRSR" id="PIRSR001093-1"/>
    </source>
</evidence>
<keyword evidence="3 9" id="KW-0732">Signal</keyword>
<feature type="signal peptide" evidence="9">
    <location>
        <begin position="1"/>
        <end position="20"/>
    </location>
</feature>
<dbReference type="Pfam" id="PF00728">
    <property type="entry name" value="Glyco_hydro_20"/>
    <property type="match status" value="1"/>
</dbReference>